<dbReference type="InterPro" id="IPR020806">
    <property type="entry name" value="PKS_PP-bd"/>
</dbReference>
<reference evidence="6 7" key="1">
    <citation type="submission" date="2018-07" db="EMBL/GenBank/DDBJ databases">
        <title>Whole genome Sequencing of Pseudoxanthomonas gei KCTC 32298 (T).</title>
        <authorList>
            <person name="Kumar S."/>
            <person name="Bansal K."/>
            <person name="Kaur A."/>
            <person name="Patil P."/>
            <person name="Sharma S."/>
            <person name="Patil P.B."/>
        </authorList>
    </citation>
    <scope>NUCLEOTIDE SEQUENCE [LARGE SCALE GENOMIC DNA]</scope>
    <source>
        <strain evidence="6 7">KCTC 32298</strain>
    </source>
</reference>
<dbReference type="Pfam" id="PF00550">
    <property type="entry name" value="PP-binding"/>
    <property type="match status" value="2"/>
</dbReference>
<dbReference type="RefSeq" id="WP_162349322.1">
    <property type="nucleotide sequence ID" value="NZ_QOVG01000004.1"/>
</dbReference>
<dbReference type="SUPFAM" id="SSF52777">
    <property type="entry name" value="CoA-dependent acyltransferases"/>
    <property type="match status" value="4"/>
</dbReference>
<feature type="compositionally biased region" description="Low complexity" evidence="4">
    <location>
        <begin position="1566"/>
        <end position="1586"/>
    </location>
</feature>
<keyword evidence="3" id="KW-0597">Phosphoprotein</keyword>
<dbReference type="InterPro" id="IPR006162">
    <property type="entry name" value="Ppantetheine_attach_site"/>
</dbReference>
<dbReference type="Pfam" id="PF00668">
    <property type="entry name" value="Condensation"/>
    <property type="match status" value="2"/>
</dbReference>
<keyword evidence="7" id="KW-1185">Reference proteome</keyword>
<evidence type="ECO:0000256" key="1">
    <source>
        <dbReference type="ARBA" id="ARBA00001957"/>
    </source>
</evidence>
<dbReference type="PROSITE" id="PS00012">
    <property type="entry name" value="PHOSPHOPANTETHEINE"/>
    <property type="match status" value="1"/>
</dbReference>
<organism evidence="6 7">
    <name type="scientific">Pseudoxanthomonas gei</name>
    <dbReference type="NCBI Taxonomy" id="1383030"/>
    <lineage>
        <taxon>Bacteria</taxon>
        <taxon>Pseudomonadati</taxon>
        <taxon>Pseudomonadota</taxon>
        <taxon>Gammaproteobacteria</taxon>
        <taxon>Lysobacterales</taxon>
        <taxon>Lysobacteraceae</taxon>
        <taxon>Pseudoxanthomonas</taxon>
    </lineage>
</organism>
<dbReference type="EMBL" id="QOVG01000004">
    <property type="protein sequence ID" value="NDK38755.1"/>
    <property type="molecule type" value="Genomic_DNA"/>
</dbReference>
<keyword evidence="2" id="KW-0596">Phosphopantetheine</keyword>
<proteinExistence type="predicted"/>
<dbReference type="CDD" id="cd12116">
    <property type="entry name" value="A_NRPS_Ta1_like"/>
    <property type="match status" value="1"/>
</dbReference>
<dbReference type="Proteomes" id="UP001429354">
    <property type="component" value="Unassembled WGS sequence"/>
</dbReference>
<dbReference type="InterPro" id="IPR001242">
    <property type="entry name" value="Condensation_dom"/>
</dbReference>
<evidence type="ECO:0000313" key="6">
    <source>
        <dbReference type="EMBL" id="NDK38755.1"/>
    </source>
</evidence>
<dbReference type="PANTHER" id="PTHR45527">
    <property type="entry name" value="NONRIBOSOMAL PEPTIDE SYNTHETASE"/>
    <property type="match status" value="1"/>
</dbReference>
<feature type="compositionally biased region" description="Polar residues" evidence="4">
    <location>
        <begin position="1958"/>
        <end position="1975"/>
    </location>
</feature>
<dbReference type="Gene3D" id="3.30.559.30">
    <property type="entry name" value="Nonribosomal peptide synthetase, condensation domain"/>
    <property type="match status" value="2"/>
</dbReference>
<dbReference type="InterPro" id="IPR036736">
    <property type="entry name" value="ACP-like_sf"/>
</dbReference>
<dbReference type="InterPro" id="IPR023213">
    <property type="entry name" value="CAT-like_dom_sf"/>
</dbReference>
<protein>
    <submittedName>
        <fullName evidence="6">Amino acid adenylation domain-containing protein</fullName>
    </submittedName>
</protein>
<dbReference type="Pfam" id="PF13193">
    <property type="entry name" value="AMP-binding_C"/>
    <property type="match status" value="1"/>
</dbReference>
<name>A0ABX0AE33_9GAMM</name>
<dbReference type="PANTHER" id="PTHR45527:SF1">
    <property type="entry name" value="FATTY ACID SYNTHASE"/>
    <property type="match status" value="1"/>
</dbReference>
<dbReference type="PROSITE" id="PS00455">
    <property type="entry name" value="AMP_BINDING"/>
    <property type="match status" value="1"/>
</dbReference>
<dbReference type="Gene3D" id="3.30.559.10">
    <property type="entry name" value="Chloramphenicol acetyltransferase-like domain"/>
    <property type="match status" value="2"/>
</dbReference>
<dbReference type="Gene3D" id="1.10.1200.10">
    <property type="entry name" value="ACP-like"/>
    <property type="match status" value="2"/>
</dbReference>
<evidence type="ECO:0000259" key="5">
    <source>
        <dbReference type="PROSITE" id="PS50075"/>
    </source>
</evidence>
<dbReference type="Pfam" id="PF00501">
    <property type="entry name" value="AMP-binding"/>
    <property type="match status" value="1"/>
</dbReference>
<gene>
    <name evidence="6" type="ORF">DT603_07860</name>
</gene>
<evidence type="ECO:0000256" key="4">
    <source>
        <dbReference type="SAM" id="MobiDB-lite"/>
    </source>
</evidence>
<dbReference type="InterPro" id="IPR009081">
    <property type="entry name" value="PP-bd_ACP"/>
</dbReference>
<evidence type="ECO:0000256" key="3">
    <source>
        <dbReference type="ARBA" id="ARBA00022553"/>
    </source>
</evidence>
<dbReference type="Gene3D" id="3.40.50.980">
    <property type="match status" value="2"/>
</dbReference>
<dbReference type="PROSITE" id="PS50075">
    <property type="entry name" value="CARRIER"/>
    <property type="match status" value="2"/>
</dbReference>
<dbReference type="InterPro" id="IPR029058">
    <property type="entry name" value="AB_hydrolase_fold"/>
</dbReference>
<dbReference type="Gene3D" id="3.30.300.30">
    <property type="match status" value="1"/>
</dbReference>
<dbReference type="NCBIfam" id="TIGR01733">
    <property type="entry name" value="AA-adenyl-dom"/>
    <property type="match status" value="1"/>
</dbReference>
<dbReference type="Gene3D" id="2.30.38.10">
    <property type="entry name" value="Luciferase, Domain 3"/>
    <property type="match status" value="1"/>
</dbReference>
<dbReference type="CDD" id="cd19531">
    <property type="entry name" value="LCL_NRPS-like"/>
    <property type="match status" value="2"/>
</dbReference>
<dbReference type="InterPro" id="IPR010071">
    <property type="entry name" value="AA_adenyl_dom"/>
</dbReference>
<dbReference type="Gene3D" id="3.40.50.1820">
    <property type="entry name" value="alpha/beta hydrolase"/>
    <property type="match status" value="1"/>
</dbReference>
<dbReference type="InterPro" id="IPR001031">
    <property type="entry name" value="Thioesterase"/>
</dbReference>
<evidence type="ECO:0000313" key="7">
    <source>
        <dbReference type="Proteomes" id="UP001429354"/>
    </source>
</evidence>
<dbReference type="Pfam" id="PF00975">
    <property type="entry name" value="Thioesterase"/>
    <property type="match status" value="1"/>
</dbReference>
<accession>A0ABX0AE33</accession>
<dbReference type="SMART" id="SM00823">
    <property type="entry name" value="PKS_PP"/>
    <property type="match status" value="2"/>
</dbReference>
<dbReference type="InterPro" id="IPR025110">
    <property type="entry name" value="AMP-bd_C"/>
</dbReference>
<dbReference type="SUPFAM" id="SSF47336">
    <property type="entry name" value="ACP-like"/>
    <property type="match status" value="2"/>
</dbReference>
<dbReference type="SUPFAM" id="SSF53474">
    <property type="entry name" value="alpha/beta-Hydrolases"/>
    <property type="match status" value="1"/>
</dbReference>
<evidence type="ECO:0000256" key="2">
    <source>
        <dbReference type="ARBA" id="ARBA00022450"/>
    </source>
</evidence>
<dbReference type="SUPFAM" id="SSF56801">
    <property type="entry name" value="Acetyl-CoA synthetase-like"/>
    <property type="match status" value="1"/>
</dbReference>
<dbReference type="InterPro" id="IPR045851">
    <property type="entry name" value="AMP-bd_C_sf"/>
</dbReference>
<comment type="cofactor">
    <cofactor evidence="1">
        <name>pantetheine 4'-phosphate</name>
        <dbReference type="ChEBI" id="CHEBI:47942"/>
    </cofactor>
</comment>
<feature type="region of interest" description="Disordered" evidence="4">
    <location>
        <begin position="1294"/>
        <end position="1319"/>
    </location>
</feature>
<comment type="caution">
    <text evidence="6">The sequence shown here is derived from an EMBL/GenBank/DDBJ whole genome shotgun (WGS) entry which is preliminary data.</text>
</comment>
<feature type="domain" description="Carrier" evidence="5">
    <location>
        <begin position="1001"/>
        <end position="1076"/>
    </location>
</feature>
<dbReference type="InterPro" id="IPR000873">
    <property type="entry name" value="AMP-dep_synth/lig_dom"/>
</dbReference>
<feature type="region of interest" description="Disordered" evidence="4">
    <location>
        <begin position="1945"/>
        <end position="1975"/>
    </location>
</feature>
<feature type="region of interest" description="Disordered" evidence="4">
    <location>
        <begin position="1566"/>
        <end position="1588"/>
    </location>
</feature>
<feature type="domain" description="Carrier" evidence="5">
    <location>
        <begin position="1588"/>
        <end position="1663"/>
    </location>
</feature>
<sequence>MAVLPAPSRTLSQDAVDYDPFAGGELLRVVPTTEPQREVWLADQLGKDASLAFNESVSLRLHGALDADALQAALHALVERHDVLRASFGPDGETLCVLENAGFALQRFDLASQGQAERAASIDERLRLAVETPFALGNDSLFRAELLRLAGDDHMLVLTAHHIVCDGWSWWVMVRELGLLYAGLHVQGRDTAEEALPPPQSFADYALAEAVHPADKVYAEDEAYWLSRFALEAPVLDLPVDRPRPAQRSFASRREDYVFDAALVGAIRAMGARRGVSLFATLLAGFASLLSRLAAQSDVVIGIPAAGQSVDGHDQLVGHCVNLLPLRCEVAPAKPFAEALDEVQTTLLDAIEHQRYTFGTLLKKLRVKRDPARMPLVSVMFNIDQALDQQSTSFPGLSLDFASNARSFENFELFINAVQAHGELRLECQYNTDLFDAATVRRWMQAYECLLRSAVQGVDTGIGSLAIVDHHSMQALSALQPAPTPFAATLGMHELFETQGDRTPDRIALRYRDQSLSYAQLDQRANRIAALLRARGVHAGALVGLALDRGIDMLAGLLGILKTGAGYVPLDPAFPQERLTYMVGDAGLAALITQRSHADRFDLRGRPVLALDALADELAQASPLRVAPAGQGIDPESIAYVIYTSGSTGKPKGVQVPHRAVANFIGAMQASPGIEADDKLVAVTTLSFDIAVLELMLPLSVGAEVILADRETAMDGELLSALLRDRGATLMQATPATWRVLIDAGWRGSETFRVLCGGEPLPLDLARMLIARSGALWNLYGPTETTVWSTACRVVDPEGGISIGTPIANTTVWVLDPQGQPCPLGVPGELCIGGEGVTLGYLGREDLTADRFIADGYSHLAGYKGGGAKLYRTGDRGRWRADGRLEHLGRLDFQVKVRGYRVELGEIETALTTCPGVAQAVVLVREDRPGDVRLVGYAVAQPGAGIDEGETIDRLKRALPEYMVPQHIVILDAVPLLPNGKIDRKSLPAPDLDARREELVLPRNDLERAVAASMAQVLGLPQIGIHDNFFSLGGHSLLAAQLTSRLNRELGSALTLRALFDGPTVAGLAQIASTTLGAPARKPIERQHDQSTAPLSLMQERLWLLEQFTPGQVTYNTPSAHRLLGPLDVTIFARAFDALVQRQSVLRTSIGTLGGEAFQVIHDSVDSGLVPVVDLGGLPAEQREQDALGDMRRLVKTPFDLDQAPLFSARLYRLSDEEHIFFFMPHHAIWDGWSFDLLYSDLSAFYAAFLEGCEPLLPALPVSYGDFAVWHRQWIEGPEYARQREFWRERLGSNRGSGEHAMRAMPTDMPRKPGMSGDSRQYRVSIPRDLSDQLHAAALQLDSTLFITMLTAYFALICGVSGQRDLIVATPVRGRNSDETENLMGYFTNLLPLRVRIDPAQPFAEVLRNVKSVLLDSFANPDIRLEDLMSELTVQSGGAGGKVLYHAMFSFQDVRQRNLQWGNVRHERFEIADPGATQDLGLWLVENEHGLAGAVVYNSDTLLEETAGMLARRYHGMLQSLARDSSQSVEALTRFDDGLPVLMGRSHEAAATASAATFLQPDGMKGPASAAAATTGSPGATATIPGAHEDDRLAAEMSRIWSELLGRDSVGLDDDFFALGGHSLQAVQLFHRIGRQLKINLPLATLFMAPTVRSLTAAYRQAGAQAGTAEAGSAARDPWAPLVPIRHGKGRTPLFLAHAVGGNCLNYRALAVGMPADMPVYGLQALGLDGRTPPLDCIEEMAARYVEEIRKVQPVGPYYLAGGSMGGMIAYEMAQQLSAVGEEVAMLGLIDTSSSYGQRLRAQAAHPPSKMQRLRRRLQGLSPWQALRALANMPRVRLAAARDRRRIAELRRSGEPVPHDLRYADVEATHLRAYRDYVVRPYPGRLTLFRAEDQDPELGSDKFLGWKGMAGEVEVFSVPGTHRGIVEKPELQATLSRALEAVLAGRRETTDASPGPSRGTSAPTTLTGRMLEQNA</sequence>
<dbReference type="InterPro" id="IPR020845">
    <property type="entry name" value="AMP-binding_CS"/>
</dbReference>